<dbReference type="STRING" id="1070319.CAGGBEG34_380003"/>
<dbReference type="GO" id="GO:0016301">
    <property type="term" value="F:kinase activity"/>
    <property type="evidence" value="ECO:0007669"/>
    <property type="project" value="InterPro"/>
</dbReference>
<sequence length="120" mass="13308">MTRFANEKGIPAVIIFAGPNGSGKSTITEAIVNIPGQFSGEYINADDIARLLQDPISDDHRRNIKAAQIAQERRLQALHEGRDFAFETVMSTPEKVALIIQARVLGYRALSFFVTTEARY</sequence>
<comment type="caution">
    <text evidence="4">The sequence shown here is derived from an EMBL/GenBank/DDBJ whole genome shotgun (WGS) entry which is preliminary data.</text>
</comment>
<evidence type="ECO:0000256" key="2">
    <source>
        <dbReference type="ARBA" id="ARBA00022840"/>
    </source>
</evidence>
<evidence type="ECO:0000313" key="4">
    <source>
        <dbReference type="EMBL" id="CCD30020.1"/>
    </source>
</evidence>
<accession>G2JB67</accession>
<gene>
    <name evidence="4" type="ORF">CAGGBEG34_380003</name>
</gene>
<keyword evidence="5" id="KW-1185">Reference proteome</keyword>
<dbReference type="EMBL" id="CAFB01000056">
    <property type="protein sequence ID" value="CCD30020.1"/>
    <property type="molecule type" value="Genomic_DNA"/>
</dbReference>
<proteinExistence type="predicted"/>
<dbReference type="PANTHER" id="PTHR39206:SF1">
    <property type="entry name" value="SLL8004 PROTEIN"/>
    <property type="match status" value="1"/>
</dbReference>
<dbReference type="AlphaFoldDB" id="G2JB67"/>
<dbReference type="PANTHER" id="PTHR39206">
    <property type="entry name" value="SLL8004 PROTEIN"/>
    <property type="match status" value="1"/>
</dbReference>
<protein>
    <recommendedName>
        <fullName evidence="3">Zeta toxin domain-containing protein</fullName>
    </recommendedName>
</protein>
<reference evidence="4 5" key="1">
    <citation type="submission" date="2011-08" db="EMBL/GenBank/DDBJ databases">
        <title>The genome of the obligate endobacterium of an arbuscular mycorrhizal fungus reveals an interphylum network of nutritional interactions.</title>
        <authorList>
            <person name="Ghignone S."/>
            <person name="Salvioli A."/>
            <person name="Anca I."/>
            <person name="Lumini E."/>
            <person name="Ortu G."/>
            <person name="Petiti L."/>
            <person name="Cruveiller S."/>
            <person name="Bianciotto V."/>
            <person name="Piffanelli P."/>
            <person name="Lanfranco L."/>
            <person name="Bonfante P."/>
        </authorList>
    </citation>
    <scope>NUCLEOTIDE SEQUENCE [LARGE SCALE GENOMIC DNA]</scope>
    <source>
        <strain evidence="4 5">BEG34</strain>
    </source>
</reference>
<dbReference type="Gene3D" id="3.40.50.300">
    <property type="entry name" value="P-loop containing nucleotide triphosphate hydrolases"/>
    <property type="match status" value="1"/>
</dbReference>
<dbReference type="Pfam" id="PF06414">
    <property type="entry name" value="Zeta_toxin"/>
    <property type="match status" value="1"/>
</dbReference>
<dbReference type="OrthoDB" id="9791543at2"/>
<dbReference type="InterPro" id="IPR010488">
    <property type="entry name" value="Zeta_toxin_domain"/>
</dbReference>
<evidence type="ECO:0000259" key="3">
    <source>
        <dbReference type="Pfam" id="PF06414"/>
    </source>
</evidence>
<keyword evidence="2" id="KW-0067">ATP-binding</keyword>
<dbReference type="GO" id="GO:0005524">
    <property type="term" value="F:ATP binding"/>
    <property type="evidence" value="ECO:0007669"/>
    <property type="project" value="UniProtKB-KW"/>
</dbReference>
<dbReference type="Proteomes" id="UP000054051">
    <property type="component" value="Unassembled WGS sequence"/>
</dbReference>
<keyword evidence="1" id="KW-0547">Nucleotide-binding</keyword>
<evidence type="ECO:0000313" key="5">
    <source>
        <dbReference type="Proteomes" id="UP000054051"/>
    </source>
</evidence>
<dbReference type="InterPro" id="IPR027417">
    <property type="entry name" value="P-loop_NTPase"/>
</dbReference>
<evidence type="ECO:0000256" key="1">
    <source>
        <dbReference type="ARBA" id="ARBA00022741"/>
    </source>
</evidence>
<name>G2JB67_9BURK</name>
<dbReference type="RefSeq" id="WP_006683102.1">
    <property type="nucleotide sequence ID" value="NZ_CAFB01000056.1"/>
</dbReference>
<dbReference type="SUPFAM" id="SSF52540">
    <property type="entry name" value="P-loop containing nucleoside triphosphate hydrolases"/>
    <property type="match status" value="1"/>
</dbReference>
<organism evidence="4 5">
    <name type="scientific">Candidatus Glomeribacter gigasporarum BEG34</name>
    <dbReference type="NCBI Taxonomy" id="1070319"/>
    <lineage>
        <taxon>Bacteria</taxon>
        <taxon>Pseudomonadati</taxon>
        <taxon>Pseudomonadota</taxon>
        <taxon>Betaproteobacteria</taxon>
        <taxon>Burkholderiales</taxon>
        <taxon>Burkholderiaceae</taxon>
        <taxon>Candidatus Glomeribacter</taxon>
    </lineage>
</organism>
<dbReference type="eggNOG" id="COG4185">
    <property type="taxonomic scope" value="Bacteria"/>
</dbReference>
<feature type="domain" description="Zeta toxin" evidence="3">
    <location>
        <begin position="7"/>
        <end position="117"/>
    </location>
</feature>